<dbReference type="AlphaFoldDB" id="A0A369C9X8"/>
<evidence type="ECO:0000313" key="4">
    <source>
        <dbReference type="Proteomes" id="UP000252707"/>
    </source>
</evidence>
<feature type="domain" description="DUF4426" evidence="2">
    <location>
        <begin position="30"/>
        <end position="149"/>
    </location>
</feature>
<evidence type="ECO:0000313" key="3">
    <source>
        <dbReference type="EMBL" id="RCX30321.1"/>
    </source>
</evidence>
<dbReference type="OrthoDB" id="8563353at2"/>
<sequence>MNRRGLTTLLAAAALALLPWSAQAERSLALGDYTIHYNAFNASTLTPEVANQHGILRSRYQGVVNVAVIREVPGTTGEPASAVVSGHATLPTGGEMPLEFREVREGTAIYYLAEFRIHDTQTLDFVLAVQPRGGTETADVRFSQQFFTD</sequence>
<organism evidence="3 4">
    <name type="scientific">Thioalbus denitrificans</name>
    <dbReference type="NCBI Taxonomy" id="547122"/>
    <lineage>
        <taxon>Bacteria</taxon>
        <taxon>Pseudomonadati</taxon>
        <taxon>Pseudomonadota</taxon>
        <taxon>Gammaproteobacteria</taxon>
        <taxon>Chromatiales</taxon>
        <taxon>Ectothiorhodospiraceae</taxon>
        <taxon>Thioalbus</taxon>
    </lineage>
</organism>
<reference evidence="3 4" key="1">
    <citation type="submission" date="2018-07" db="EMBL/GenBank/DDBJ databases">
        <title>Genomic Encyclopedia of Type Strains, Phase IV (KMG-IV): sequencing the most valuable type-strain genomes for metagenomic binning, comparative biology and taxonomic classification.</title>
        <authorList>
            <person name="Goeker M."/>
        </authorList>
    </citation>
    <scope>NUCLEOTIDE SEQUENCE [LARGE SCALE GENOMIC DNA]</scope>
    <source>
        <strain evidence="3 4">DSM 26407</strain>
    </source>
</reference>
<protein>
    <submittedName>
        <fullName evidence="3">Uncharacterized protein DUF4426</fullName>
    </submittedName>
</protein>
<name>A0A369C9X8_9GAMM</name>
<feature type="chain" id="PRO_5016703758" evidence="1">
    <location>
        <begin position="25"/>
        <end position="149"/>
    </location>
</feature>
<dbReference type="Gene3D" id="2.60.40.3340">
    <property type="entry name" value="Domain of unknown function DUF4426"/>
    <property type="match status" value="1"/>
</dbReference>
<comment type="caution">
    <text evidence="3">The sequence shown here is derived from an EMBL/GenBank/DDBJ whole genome shotgun (WGS) entry which is preliminary data.</text>
</comment>
<dbReference type="RefSeq" id="WP_114279923.1">
    <property type="nucleotide sequence ID" value="NZ_QPJY01000005.1"/>
</dbReference>
<keyword evidence="4" id="KW-1185">Reference proteome</keyword>
<dbReference type="Proteomes" id="UP000252707">
    <property type="component" value="Unassembled WGS sequence"/>
</dbReference>
<accession>A0A369C9X8</accession>
<feature type="signal peptide" evidence="1">
    <location>
        <begin position="1"/>
        <end position="24"/>
    </location>
</feature>
<gene>
    <name evidence="3" type="ORF">DFQ59_105155</name>
</gene>
<dbReference type="EMBL" id="QPJY01000005">
    <property type="protein sequence ID" value="RCX30321.1"/>
    <property type="molecule type" value="Genomic_DNA"/>
</dbReference>
<proteinExistence type="predicted"/>
<evidence type="ECO:0000256" key="1">
    <source>
        <dbReference type="SAM" id="SignalP"/>
    </source>
</evidence>
<dbReference type="InterPro" id="IPR025218">
    <property type="entry name" value="DUF4426"/>
</dbReference>
<keyword evidence="1" id="KW-0732">Signal</keyword>
<dbReference type="Pfam" id="PF14467">
    <property type="entry name" value="DUF4426"/>
    <property type="match status" value="1"/>
</dbReference>
<evidence type="ECO:0000259" key="2">
    <source>
        <dbReference type="Pfam" id="PF14467"/>
    </source>
</evidence>